<keyword evidence="2" id="KW-1185">Reference proteome</keyword>
<dbReference type="RefSeq" id="WP_013516108.1">
    <property type="nucleotide sequence ID" value="NC_014844.1"/>
</dbReference>
<accession>E6VRS2</accession>
<evidence type="ECO:0000313" key="2">
    <source>
        <dbReference type="Proteomes" id="UP000002191"/>
    </source>
</evidence>
<dbReference type="KEGG" id="das:Daes_3218"/>
<dbReference type="HOGENOM" id="CLU_758036_0_0_7"/>
<organism evidence="1 2">
    <name type="scientific">Pseudodesulfovibrio aespoeensis (strain ATCC 700646 / DSM 10631 / Aspo-2)</name>
    <name type="common">Desulfovibrio aespoeensis</name>
    <dbReference type="NCBI Taxonomy" id="643562"/>
    <lineage>
        <taxon>Bacteria</taxon>
        <taxon>Pseudomonadati</taxon>
        <taxon>Thermodesulfobacteriota</taxon>
        <taxon>Desulfovibrionia</taxon>
        <taxon>Desulfovibrionales</taxon>
        <taxon>Desulfovibrionaceae</taxon>
    </lineage>
</organism>
<evidence type="ECO:0008006" key="3">
    <source>
        <dbReference type="Google" id="ProtNLM"/>
    </source>
</evidence>
<protein>
    <recommendedName>
        <fullName evidence="3">ATP-binding protein</fullName>
    </recommendedName>
</protein>
<sequence length="365" mass="40269">MAKKKSQTKMVNTIMSQAELVLDPHGATYVCWGEGHEKQVQPLEAKEVTHFISRFYVDGKKKFPSDHIIAGVKKELAFYATERGQFRNIATRVGHHDGAVYFDLGKPGVMRISKDRIKLVEESDILFIKPSNALSLPKPDPTAKNDDVKKLARFLNFSTEDRTLILAWLMSLFMHQGTLPLLSVSGKQGSAKSTALKTLKQTVDPCEAPLIGLPRTEEALFIVSTSYKLMAIDNVSKISGGMSDAMCQLASSGSHTGRKLYTNSELVVIKGRALIGINGIGVEITRPDLLSRTILVDALPLDGRHVTESQLNRLFTKNHPAILGSIIKGVQTALKRHDSITSNSTHRMADLINWSICKVPFHRAS</sequence>
<dbReference type="AlphaFoldDB" id="E6VRS2"/>
<name>E6VRS2_PSEA9</name>
<dbReference type="EMBL" id="CP002431">
    <property type="protein sequence ID" value="ADU64209.1"/>
    <property type="molecule type" value="Genomic_DNA"/>
</dbReference>
<reference evidence="1 2" key="2">
    <citation type="journal article" date="2014" name="Genome Announc.">
        <title>Complete Genome Sequence of the Subsurface, Mesophilic Sulfate-Reducing Bacterium Desulfovibrio aespoeensis Aspo-2.</title>
        <authorList>
            <person name="Pedersen K."/>
            <person name="Bengtsson A."/>
            <person name="Edlund J."/>
            <person name="Rabe L."/>
            <person name="Hazen T."/>
            <person name="Chakraborty R."/>
            <person name="Goodwin L."/>
            <person name="Shapiro N."/>
        </authorList>
    </citation>
    <scope>NUCLEOTIDE SEQUENCE [LARGE SCALE GENOMIC DNA]</scope>
    <source>
        <strain evidence="2">ATCC 700646 / DSM 10631 / Aspo-2</strain>
    </source>
</reference>
<reference evidence="2" key="1">
    <citation type="submission" date="2010-12" db="EMBL/GenBank/DDBJ databases">
        <title>Complete sequence of Desulfovibrio aespoeensis Aspo-2.</title>
        <authorList>
            <consortium name="US DOE Joint Genome Institute"/>
            <person name="Lucas S."/>
            <person name="Copeland A."/>
            <person name="Lapidus A."/>
            <person name="Cheng J.-F."/>
            <person name="Goodwin L."/>
            <person name="Pitluck S."/>
            <person name="Chertkov O."/>
            <person name="Misra M."/>
            <person name="Detter J.C."/>
            <person name="Han C."/>
            <person name="Tapia R."/>
            <person name="Land M."/>
            <person name="Hauser L."/>
            <person name="Kyrpides N."/>
            <person name="Ivanova N."/>
            <person name="Ovchinnikova G."/>
            <person name="Pedersen K."/>
            <person name="Jagevall S."/>
            <person name="Hazen T."/>
            <person name="Woyke T."/>
        </authorList>
    </citation>
    <scope>NUCLEOTIDE SEQUENCE [LARGE SCALE GENOMIC DNA]</scope>
    <source>
        <strain evidence="2">ATCC 700646 / DSM 10631 / Aspo-2</strain>
    </source>
</reference>
<dbReference type="eggNOG" id="COG3378">
    <property type="taxonomic scope" value="Bacteria"/>
</dbReference>
<proteinExistence type="predicted"/>
<evidence type="ECO:0000313" key="1">
    <source>
        <dbReference type="EMBL" id="ADU64209.1"/>
    </source>
</evidence>
<dbReference type="STRING" id="643562.Daes_3218"/>
<gene>
    <name evidence="1" type="ordered locus">Daes_3218</name>
</gene>
<dbReference type="Proteomes" id="UP000002191">
    <property type="component" value="Chromosome"/>
</dbReference>
<dbReference type="OrthoDB" id="784829at2"/>